<evidence type="ECO:0000259" key="1">
    <source>
        <dbReference type="PROSITE" id="PS51390"/>
    </source>
</evidence>
<dbReference type="SUPFAM" id="SSF57256">
    <property type="entry name" value="Elafin-like"/>
    <property type="match status" value="3"/>
</dbReference>
<dbReference type="Gene3D" id="4.10.75.10">
    <property type="entry name" value="Elafin-like"/>
    <property type="match status" value="3"/>
</dbReference>
<comment type="caution">
    <text evidence="2">The sequence shown here is derived from an EMBL/GenBank/DDBJ whole genome shotgun (WGS) entry which is preliminary data.</text>
</comment>
<keyword evidence="3" id="KW-1185">Reference proteome</keyword>
<sequence>MCEQRGREAEWYFKHQEDKQGLCPNVAVLGNVTCPCDKNCSNDSDCSGQLRCCDTGCGLQCVYGVRRGFCPLNDLPNKEDEKEYPKCFSDFDCFKPAKCCDRGSTKDCLPASREKPGKCPGVAETKPAILCTSDYDCPNSLKCCSNYCEKPVKVTLADPLN</sequence>
<organism evidence="2 3">
    <name type="scientific">Staurois parvus</name>
    <dbReference type="NCBI Taxonomy" id="386267"/>
    <lineage>
        <taxon>Eukaryota</taxon>
        <taxon>Metazoa</taxon>
        <taxon>Chordata</taxon>
        <taxon>Craniata</taxon>
        <taxon>Vertebrata</taxon>
        <taxon>Euteleostomi</taxon>
        <taxon>Amphibia</taxon>
        <taxon>Batrachia</taxon>
        <taxon>Anura</taxon>
        <taxon>Neobatrachia</taxon>
        <taxon>Ranoidea</taxon>
        <taxon>Ranidae</taxon>
        <taxon>Staurois</taxon>
    </lineage>
</organism>
<feature type="domain" description="WAP" evidence="1">
    <location>
        <begin position="16"/>
        <end position="65"/>
    </location>
</feature>
<proteinExistence type="predicted"/>
<name>A0ABN9HM86_9NEOB</name>
<dbReference type="PANTHER" id="PTHR19441:SF95">
    <property type="entry name" value="PERLWAPIN ISOFORM X1"/>
    <property type="match status" value="1"/>
</dbReference>
<evidence type="ECO:0000313" key="3">
    <source>
        <dbReference type="Proteomes" id="UP001162483"/>
    </source>
</evidence>
<dbReference type="PANTHER" id="PTHR19441">
    <property type="entry name" value="WHEY ACDIC PROTEIN WAP"/>
    <property type="match status" value="1"/>
</dbReference>
<dbReference type="InterPro" id="IPR008197">
    <property type="entry name" value="WAP_dom"/>
</dbReference>
<dbReference type="SMART" id="SM00217">
    <property type="entry name" value="WAP"/>
    <property type="match status" value="3"/>
</dbReference>
<dbReference type="Proteomes" id="UP001162483">
    <property type="component" value="Unassembled WGS sequence"/>
</dbReference>
<protein>
    <recommendedName>
        <fullName evidence="1">WAP domain-containing protein</fullName>
    </recommendedName>
</protein>
<accession>A0ABN9HM86</accession>
<dbReference type="InterPro" id="IPR050514">
    <property type="entry name" value="WAP_four-disulfide_core"/>
</dbReference>
<gene>
    <name evidence="2" type="ORF">SPARVUS_LOCUS16170730</name>
</gene>
<reference evidence="2" key="1">
    <citation type="submission" date="2023-05" db="EMBL/GenBank/DDBJ databases">
        <authorList>
            <person name="Stuckert A."/>
        </authorList>
    </citation>
    <scope>NUCLEOTIDE SEQUENCE</scope>
</reference>
<dbReference type="Pfam" id="PF00095">
    <property type="entry name" value="WAP"/>
    <property type="match status" value="3"/>
</dbReference>
<dbReference type="EMBL" id="CATNWA010021189">
    <property type="protein sequence ID" value="CAI9621651.1"/>
    <property type="molecule type" value="Genomic_DNA"/>
</dbReference>
<evidence type="ECO:0000313" key="2">
    <source>
        <dbReference type="EMBL" id="CAI9621651.1"/>
    </source>
</evidence>
<feature type="domain" description="WAP" evidence="1">
    <location>
        <begin position="112"/>
        <end position="157"/>
    </location>
</feature>
<dbReference type="InterPro" id="IPR036645">
    <property type="entry name" value="Elafin-like_sf"/>
</dbReference>
<dbReference type="PROSITE" id="PS51390">
    <property type="entry name" value="WAP"/>
    <property type="match status" value="2"/>
</dbReference>